<accession>A0AAD9V6Q0</accession>
<protein>
    <submittedName>
        <fullName evidence="1">Uncharacterized protein</fullName>
    </submittedName>
</protein>
<dbReference type="Proteomes" id="UP001249851">
    <property type="component" value="Unassembled WGS sequence"/>
</dbReference>
<comment type="caution">
    <text evidence="1">The sequence shown here is derived from an EMBL/GenBank/DDBJ whole genome shotgun (WGS) entry which is preliminary data.</text>
</comment>
<reference evidence="1" key="2">
    <citation type="journal article" date="2023" name="Science">
        <title>Genomic signatures of disease resistance in endangered staghorn corals.</title>
        <authorList>
            <person name="Vollmer S.V."/>
            <person name="Selwyn J.D."/>
            <person name="Despard B.A."/>
            <person name="Roesel C.L."/>
        </authorList>
    </citation>
    <scope>NUCLEOTIDE SEQUENCE</scope>
    <source>
        <strain evidence="1">K2</strain>
    </source>
</reference>
<evidence type="ECO:0000313" key="1">
    <source>
        <dbReference type="EMBL" id="KAK2563311.1"/>
    </source>
</evidence>
<gene>
    <name evidence="1" type="ORF">P5673_013683</name>
</gene>
<organism evidence="1 2">
    <name type="scientific">Acropora cervicornis</name>
    <name type="common">Staghorn coral</name>
    <dbReference type="NCBI Taxonomy" id="6130"/>
    <lineage>
        <taxon>Eukaryota</taxon>
        <taxon>Metazoa</taxon>
        <taxon>Cnidaria</taxon>
        <taxon>Anthozoa</taxon>
        <taxon>Hexacorallia</taxon>
        <taxon>Scleractinia</taxon>
        <taxon>Astrocoeniina</taxon>
        <taxon>Acroporidae</taxon>
        <taxon>Acropora</taxon>
    </lineage>
</organism>
<name>A0AAD9V6Q0_ACRCE</name>
<reference evidence="1" key="1">
    <citation type="journal article" date="2023" name="G3 (Bethesda)">
        <title>Whole genome assembly and annotation of the endangered Caribbean coral Acropora cervicornis.</title>
        <authorList>
            <person name="Selwyn J.D."/>
            <person name="Vollmer S.V."/>
        </authorList>
    </citation>
    <scope>NUCLEOTIDE SEQUENCE</scope>
    <source>
        <strain evidence="1">K2</strain>
    </source>
</reference>
<dbReference type="AlphaFoldDB" id="A0AAD9V6Q0"/>
<proteinExistence type="predicted"/>
<keyword evidence="2" id="KW-1185">Reference proteome</keyword>
<evidence type="ECO:0000313" key="2">
    <source>
        <dbReference type="Proteomes" id="UP001249851"/>
    </source>
</evidence>
<sequence length="301" mass="34361">MKKKSVTILLDAAVKFPRDQENAIEEILNIIRAGEVDLKHLKIMLKFYRSLHPITTLHLERRLFASGILTEEDLTKPCISSFLTGILFEIVTASSNDCAEYCTNVWLERVEALQKGKSSACQTLKESLPNPMDFINKEDLKAKRRNRILSSFQMLSTEERLGVLLELKELIQVIPTQFHPRVVVGLFIFLEMCESFLSVDNDYCCPELDAWVDTWMHLLASSLLGKFEVSQEITLLEAYPSNYCSPVHHILCGLLIATEGYKTLKSNEQACKKIVKGLEHLMDFTSGVTTIWLNEMKFYFG</sequence>
<dbReference type="EMBL" id="JARQWQ010000026">
    <property type="protein sequence ID" value="KAK2563311.1"/>
    <property type="molecule type" value="Genomic_DNA"/>
</dbReference>